<dbReference type="EMBL" id="MVGC01000219">
    <property type="protein sequence ID" value="RJE21566.1"/>
    <property type="molecule type" value="Genomic_DNA"/>
</dbReference>
<name>A0A3A2ZF26_9EURO</name>
<dbReference type="InterPro" id="IPR050360">
    <property type="entry name" value="MFS_Sugar_Transporters"/>
</dbReference>
<evidence type="ECO:0000256" key="1">
    <source>
        <dbReference type="ARBA" id="ARBA00004141"/>
    </source>
</evidence>
<dbReference type="InterPro" id="IPR036259">
    <property type="entry name" value="MFS_trans_sf"/>
</dbReference>
<accession>A0A3A2ZF26</accession>
<reference evidence="3" key="1">
    <citation type="submission" date="2017-02" db="EMBL/GenBank/DDBJ databases">
        <authorList>
            <person name="Tafer H."/>
            <person name="Lopandic K."/>
        </authorList>
    </citation>
    <scope>NUCLEOTIDE SEQUENCE [LARGE SCALE GENOMIC DNA]</scope>
    <source>
        <strain evidence="3">CBS 366.77</strain>
    </source>
</reference>
<comment type="caution">
    <text evidence="2">The sequence shown here is derived from an EMBL/GenBank/DDBJ whole genome shotgun (WGS) entry which is preliminary data.</text>
</comment>
<dbReference type="Gene3D" id="1.20.1250.20">
    <property type="entry name" value="MFS general substrate transporter like domains"/>
    <property type="match status" value="1"/>
</dbReference>
<comment type="subcellular location">
    <subcellularLocation>
        <location evidence="1">Membrane</location>
        <topology evidence="1">Multi-pass membrane protein</topology>
    </subcellularLocation>
</comment>
<organism evidence="2 3">
    <name type="scientific">Aspergillus sclerotialis</name>
    <dbReference type="NCBI Taxonomy" id="2070753"/>
    <lineage>
        <taxon>Eukaryota</taxon>
        <taxon>Fungi</taxon>
        <taxon>Dikarya</taxon>
        <taxon>Ascomycota</taxon>
        <taxon>Pezizomycotina</taxon>
        <taxon>Eurotiomycetes</taxon>
        <taxon>Eurotiomycetidae</taxon>
        <taxon>Eurotiales</taxon>
        <taxon>Aspergillaceae</taxon>
        <taxon>Aspergillus</taxon>
        <taxon>Aspergillus subgen. Polypaecilum</taxon>
    </lineage>
</organism>
<dbReference type="PANTHER" id="PTHR48022:SF48">
    <property type="entry name" value="SUGAR TRANSPORTER, PUTATIVE (AFU_ORTHOLOGUE AFUA_3G06730)-RELATED"/>
    <property type="match status" value="1"/>
</dbReference>
<dbReference type="AlphaFoldDB" id="A0A3A2ZF26"/>
<evidence type="ECO:0000313" key="2">
    <source>
        <dbReference type="EMBL" id="RJE21566.1"/>
    </source>
</evidence>
<evidence type="ECO:0000313" key="3">
    <source>
        <dbReference type="Proteomes" id="UP000266188"/>
    </source>
</evidence>
<keyword evidence="3" id="KW-1185">Reference proteome</keyword>
<dbReference type="Proteomes" id="UP000266188">
    <property type="component" value="Unassembled WGS sequence"/>
</dbReference>
<dbReference type="PANTHER" id="PTHR48022">
    <property type="entry name" value="PLASTIDIC GLUCOSE TRANSPORTER 4"/>
    <property type="match status" value="1"/>
</dbReference>
<keyword evidence="2" id="KW-0762">Sugar transport</keyword>
<dbReference type="OrthoDB" id="6133115at2759"/>
<dbReference type="GO" id="GO:0005351">
    <property type="term" value="F:carbohydrate:proton symporter activity"/>
    <property type="evidence" value="ECO:0007669"/>
    <property type="project" value="TreeGrafter"/>
</dbReference>
<proteinExistence type="predicted"/>
<keyword evidence="2" id="KW-0813">Transport</keyword>
<dbReference type="GO" id="GO:0016020">
    <property type="term" value="C:membrane"/>
    <property type="evidence" value="ECO:0007669"/>
    <property type="project" value="UniProtKB-SubCell"/>
</dbReference>
<sequence length="76" mass="8037">MSFAASQASKGSFAHVAENPYLFGVASFSTLGGLLFGYDQGVVSGVITMESFAARFPRVFTDSGFKGWFVSTLLLG</sequence>
<gene>
    <name evidence="2" type="ORF">PHISCL_06086</name>
</gene>
<protein>
    <submittedName>
        <fullName evidence="2">Sugar transporter</fullName>
    </submittedName>
</protein>